<dbReference type="EMBL" id="LN681225">
    <property type="protein sequence ID" value="CEK12075.1"/>
    <property type="molecule type" value="Genomic_DNA"/>
</dbReference>
<reference evidence="3" key="1">
    <citation type="submission" date="2014-09" db="EMBL/GenBank/DDBJ databases">
        <authorList>
            <person name="Gomez-Valero L."/>
        </authorList>
    </citation>
    <scope>NUCLEOTIDE SEQUENCE [LARGE SCALE GENOMIC DNA]</scope>
    <source>
        <strain evidence="3">ATCC35250</strain>
    </source>
</reference>
<dbReference type="PROSITE" id="PS51186">
    <property type="entry name" value="GNAT"/>
    <property type="match status" value="1"/>
</dbReference>
<accession>A0A0A8UTA6</accession>
<dbReference type="HOGENOM" id="CLU_013985_3_1_6"/>
<dbReference type="OrthoDB" id="9801656at2"/>
<protein>
    <submittedName>
        <fullName evidence="2">Acetyltransferase, GNAT family</fullName>
    </submittedName>
</protein>
<organism evidence="2 3">
    <name type="scientific">Legionella hackeliae</name>
    <dbReference type="NCBI Taxonomy" id="449"/>
    <lineage>
        <taxon>Bacteria</taxon>
        <taxon>Pseudomonadati</taxon>
        <taxon>Pseudomonadota</taxon>
        <taxon>Gammaproteobacteria</taxon>
        <taxon>Legionellales</taxon>
        <taxon>Legionellaceae</taxon>
        <taxon>Legionella</taxon>
    </lineage>
</organism>
<keyword evidence="3" id="KW-1185">Reference proteome</keyword>
<dbReference type="InterPro" id="IPR000182">
    <property type="entry name" value="GNAT_dom"/>
</dbReference>
<feature type="domain" description="N-acetyltransferase" evidence="1">
    <location>
        <begin position="10"/>
        <end position="161"/>
    </location>
</feature>
<dbReference type="SUPFAM" id="SSF55729">
    <property type="entry name" value="Acyl-CoA N-acyltransferases (Nat)"/>
    <property type="match status" value="1"/>
</dbReference>
<proteinExistence type="predicted"/>
<evidence type="ECO:0000313" key="2">
    <source>
        <dbReference type="EMBL" id="CEK12075.1"/>
    </source>
</evidence>
<dbReference type="Gene3D" id="3.40.630.30">
    <property type="match status" value="1"/>
</dbReference>
<dbReference type="AlphaFoldDB" id="A0A0A8UTA6"/>
<dbReference type="PANTHER" id="PTHR43792">
    <property type="entry name" value="GNAT FAMILY, PUTATIVE (AFU_ORTHOLOGUE AFUA_3G00765)-RELATED-RELATED"/>
    <property type="match status" value="1"/>
</dbReference>
<sequence length="166" mass="19863">MSYLIITRRLGLRPMTKEDIAYLEELDKDPEVKKYFPEGTLSNREIRQYMEDCFDNFKNKNLPCLVIFNRKTDKFIGEAYFDEIESGEIKVGYLFHKKDWNKGYATEVLKGLLEWAKNNIDTDYIIAYADKDNTASFRVMKKCGMEYYKDAIYLDMEARFYRIKNR</sequence>
<dbReference type="RefSeq" id="WP_045107155.1">
    <property type="nucleotide sequence ID" value="NZ_LN681225.1"/>
</dbReference>
<name>A0A0A8UTA6_LEGHA</name>
<dbReference type="Pfam" id="PF13302">
    <property type="entry name" value="Acetyltransf_3"/>
    <property type="match status" value="1"/>
</dbReference>
<gene>
    <name evidence="2" type="ORF">LHA_3088</name>
</gene>
<dbReference type="PATRIC" id="fig|449.7.peg.1621"/>
<dbReference type="KEGG" id="lha:LHA_3088"/>
<keyword evidence="2" id="KW-0808">Transferase</keyword>
<dbReference type="STRING" id="449.LHA_3088"/>
<dbReference type="InterPro" id="IPR051531">
    <property type="entry name" value="N-acetyltransferase"/>
</dbReference>
<dbReference type="GO" id="GO:0016747">
    <property type="term" value="F:acyltransferase activity, transferring groups other than amino-acyl groups"/>
    <property type="evidence" value="ECO:0007669"/>
    <property type="project" value="InterPro"/>
</dbReference>
<dbReference type="PANTHER" id="PTHR43792:SF16">
    <property type="entry name" value="N-ACETYLTRANSFERASE DOMAIN-CONTAINING PROTEIN"/>
    <property type="match status" value="1"/>
</dbReference>
<evidence type="ECO:0000313" key="3">
    <source>
        <dbReference type="Proteomes" id="UP000032803"/>
    </source>
</evidence>
<evidence type="ECO:0000259" key="1">
    <source>
        <dbReference type="PROSITE" id="PS51186"/>
    </source>
</evidence>
<dbReference type="InterPro" id="IPR016181">
    <property type="entry name" value="Acyl_CoA_acyltransferase"/>
</dbReference>
<dbReference type="Proteomes" id="UP000032803">
    <property type="component" value="Chromosome I"/>
</dbReference>